<dbReference type="EMBL" id="CP017704">
    <property type="protein sequence ID" value="ASS94621.1"/>
    <property type="molecule type" value="Genomic_DNA"/>
</dbReference>
<dbReference type="InterPro" id="IPR025626">
    <property type="entry name" value="YyzF"/>
</dbReference>
<dbReference type="NCBIfam" id="TIGR04129">
    <property type="entry name" value="CxxH_BA5709"/>
    <property type="match status" value="1"/>
</dbReference>
<dbReference type="OrthoDB" id="1652387at2"/>
<dbReference type="Pfam" id="PF14116">
    <property type="entry name" value="YyzF"/>
    <property type="match status" value="1"/>
</dbReference>
<dbReference type="AlphaFoldDB" id="A0A223EHA5"/>
<gene>
    <name evidence="1" type="ORF">BS1321_12255</name>
</gene>
<name>A0A223EHA5_9BACI</name>
<reference evidence="1 2" key="1">
    <citation type="submission" date="2016-10" db="EMBL/GenBank/DDBJ databases">
        <title>The whole genome sequencing and assembly of Bacillus simplex DSM 1321 strain.</title>
        <authorList>
            <person name="Park M.-K."/>
            <person name="Lee Y.-J."/>
            <person name="Yi H."/>
            <person name="Bahn Y.-S."/>
            <person name="Kim J.F."/>
            <person name="Lee D.-W."/>
        </authorList>
    </citation>
    <scope>NUCLEOTIDE SEQUENCE [LARGE SCALE GENOMIC DNA]</scope>
    <source>
        <strain evidence="1 2">DSM 1321</strain>
    </source>
</reference>
<dbReference type="RefSeq" id="WP_069981727.1">
    <property type="nucleotide sequence ID" value="NZ_BCVO01000014.1"/>
</dbReference>
<evidence type="ECO:0000313" key="1">
    <source>
        <dbReference type="EMBL" id="ASS94621.1"/>
    </source>
</evidence>
<sequence>MKLYCCQEHVDMALDEVVYECETYPVLTLVPEENQLSTTCEYCRNVAVYLVGN</sequence>
<evidence type="ECO:0000313" key="2">
    <source>
        <dbReference type="Proteomes" id="UP000214618"/>
    </source>
</evidence>
<protein>
    <submittedName>
        <fullName evidence="1">CxxH/CxxC protein</fullName>
    </submittedName>
</protein>
<dbReference type="GeneID" id="56473520"/>
<accession>A0A223EHA5</accession>
<proteinExistence type="predicted"/>
<organism evidence="1 2">
    <name type="scientific">Peribacillus simplex NBRC 15720 = DSM 1321</name>
    <dbReference type="NCBI Taxonomy" id="1349754"/>
    <lineage>
        <taxon>Bacteria</taxon>
        <taxon>Bacillati</taxon>
        <taxon>Bacillota</taxon>
        <taxon>Bacilli</taxon>
        <taxon>Bacillales</taxon>
        <taxon>Bacillaceae</taxon>
        <taxon>Peribacillus</taxon>
    </lineage>
</organism>
<dbReference type="Proteomes" id="UP000214618">
    <property type="component" value="Chromosome"/>
</dbReference>